<dbReference type="OrthoDB" id="3973108at2759"/>
<evidence type="ECO:0008006" key="4">
    <source>
        <dbReference type="Google" id="ProtNLM"/>
    </source>
</evidence>
<accession>A0A1L0CNE4</accession>
<dbReference type="PANTHER" id="PTHR43011">
    <property type="entry name" value="IRON-SULFUR CLUSTER ASSEMBLY 2 HOMOLOG, MITOCHONDRIAL"/>
    <property type="match status" value="1"/>
</dbReference>
<dbReference type="Proteomes" id="UP000183365">
    <property type="component" value="Unassembled WGS sequence"/>
</dbReference>
<comment type="similarity">
    <text evidence="1">Belongs to the HesB/IscA family.</text>
</comment>
<evidence type="ECO:0000313" key="3">
    <source>
        <dbReference type="Proteomes" id="UP000183365"/>
    </source>
</evidence>
<dbReference type="InterPro" id="IPR035903">
    <property type="entry name" value="HesB-like_dom_sf"/>
</dbReference>
<dbReference type="PANTHER" id="PTHR43011:SF1">
    <property type="entry name" value="IRON-SULFUR CLUSTER ASSEMBLY 2 HOMOLOG, MITOCHONDRIAL"/>
    <property type="match status" value="1"/>
</dbReference>
<dbReference type="EMBL" id="FQNF01000049">
    <property type="protein sequence ID" value="SGZ40413.1"/>
    <property type="molecule type" value="Genomic_DNA"/>
</dbReference>
<sequence>MFLKNNIFKRFNTQLIKPLSVLPQSKHSISFTEPAIKKLSALAQIGDSLRIKVSSGGCHGYQYDLLLMKLSEQLHSLKHPESQEEPLVFFTLPFMDPSEDDMKSLARSFKDVNTPSPTVPFDSNNVPDVLVSIDELSLELLNNTTLDYKKELIGSQFKIVGGSMKSSCGCGSSFDI</sequence>
<gene>
    <name evidence="2" type="ORF">HGUI_02613</name>
</gene>
<dbReference type="Gene3D" id="2.60.300.12">
    <property type="entry name" value="HesB-like domain"/>
    <property type="match status" value="1"/>
</dbReference>
<dbReference type="GO" id="GO:0005506">
    <property type="term" value="F:iron ion binding"/>
    <property type="evidence" value="ECO:0007669"/>
    <property type="project" value="EnsemblFungi"/>
</dbReference>
<evidence type="ECO:0000256" key="1">
    <source>
        <dbReference type="ARBA" id="ARBA00006718"/>
    </source>
</evidence>
<dbReference type="GO" id="GO:0051537">
    <property type="term" value="F:2 iron, 2 sulfur cluster binding"/>
    <property type="evidence" value="ECO:0007669"/>
    <property type="project" value="TreeGrafter"/>
</dbReference>
<dbReference type="GO" id="GO:0051539">
    <property type="term" value="F:4 iron, 4 sulfur cluster binding"/>
    <property type="evidence" value="ECO:0007669"/>
    <property type="project" value="TreeGrafter"/>
</dbReference>
<dbReference type="SUPFAM" id="SSF89360">
    <property type="entry name" value="HesB-like domain"/>
    <property type="match status" value="1"/>
</dbReference>
<protein>
    <recommendedName>
        <fullName evidence="4">FeS cluster biogenesis domain-containing protein</fullName>
    </recommendedName>
</protein>
<name>A0A1L0CNE4_9ASCO</name>
<dbReference type="GO" id="GO:0005759">
    <property type="term" value="C:mitochondrial matrix"/>
    <property type="evidence" value="ECO:0007669"/>
    <property type="project" value="EnsemblFungi"/>
</dbReference>
<dbReference type="GO" id="GO:0044572">
    <property type="term" value="P:[4Fe-4S] cluster assembly"/>
    <property type="evidence" value="ECO:0007669"/>
    <property type="project" value="EnsemblFungi"/>
</dbReference>
<keyword evidence="3" id="KW-1185">Reference proteome</keyword>
<dbReference type="AlphaFoldDB" id="A0A1L0CNE4"/>
<dbReference type="VEuPathDB" id="FungiDB:HGUI_02613"/>
<evidence type="ECO:0000313" key="2">
    <source>
        <dbReference type="EMBL" id="SGZ40413.1"/>
    </source>
</evidence>
<dbReference type="GO" id="GO:0005758">
    <property type="term" value="C:mitochondrial intermembrane space"/>
    <property type="evidence" value="ECO:0007669"/>
    <property type="project" value="EnsemblFungi"/>
</dbReference>
<organism evidence="2 3">
    <name type="scientific">Hanseniaspora guilliermondii</name>
    <dbReference type="NCBI Taxonomy" id="56406"/>
    <lineage>
        <taxon>Eukaryota</taxon>
        <taxon>Fungi</taxon>
        <taxon>Dikarya</taxon>
        <taxon>Ascomycota</taxon>
        <taxon>Saccharomycotina</taxon>
        <taxon>Saccharomycetes</taxon>
        <taxon>Saccharomycodales</taxon>
        <taxon>Saccharomycodaceae</taxon>
        <taxon>Hanseniaspora</taxon>
    </lineage>
</organism>
<proteinExistence type="inferred from homology"/>
<reference evidence="3" key="1">
    <citation type="submission" date="2016-11" db="EMBL/GenBank/DDBJ databases">
        <authorList>
            <person name="Guldener U."/>
        </authorList>
    </citation>
    <scope>NUCLEOTIDE SEQUENCE [LARGE SCALE GENOMIC DNA]</scope>
</reference>
<dbReference type="GO" id="GO:0009102">
    <property type="term" value="P:biotin biosynthetic process"/>
    <property type="evidence" value="ECO:0007669"/>
    <property type="project" value="EnsemblFungi"/>
</dbReference>